<accession>A0A645JE56</accession>
<name>A0A645JE56_9ZZZZ</name>
<sequence length="86" mass="10050">MARCKRDARVARRVRLHDHPPLGLITPGAARHLRNELECALGASKIGYKERRVRRDDAHKRHERKIEALGNHLRAYEYLSFTARKL</sequence>
<proteinExistence type="predicted"/>
<comment type="caution">
    <text evidence="1">The sequence shown here is derived from an EMBL/GenBank/DDBJ whole genome shotgun (WGS) entry which is preliminary data.</text>
</comment>
<organism evidence="1">
    <name type="scientific">bioreactor metagenome</name>
    <dbReference type="NCBI Taxonomy" id="1076179"/>
    <lineage>
        <taxon>unclassified sequences</taxon>
        <taxon>metagenomes</taxon>
        <taxon>ecological metagenomes</taxon>
    </lineage>
</organism>
<protein>
    <submittedName>
        <fullName evidence="1">Uncharacterized protein</fullName>
    </submittedName>
</protein>
<gene>
    <name evidence="1" type="ORF">SDC9_208692</name>
</gene>
<dbReference type="AlphaFoldDB" id="A0A645JE56"/>
<reference evidence="1" key="1">
    <citation type="submission" date="2019-08" db="EMBL/GenBank/DDBJ databases">
        <authorList>
            <person name="Kucharzyk K."/>
            <person name="Murdoch R.W."/>
            <person name="Higgins S."/>
            <person name="Loffler F."/>
        </authorList>
    </citation>
    <scope>NUCLEOTIDE SEQUENCE</scope>
</reference>
<dbReference type="EMBL" id="VSSQ01136911">
    <property type="protein sequence ID" value="MPN60959.1"/>
    <property type="molecule type" value="Genomic_DNA"/>
</dbReference>
<evidence type="ECO:0000313" key="1">
    <source>
        <dbReference type="EMBL" id="MPN60959.1"/>
    </source>
</evidence>